<name>X1SMT1_9ZZZZ</name>
<reference evidence="2" key="1">
    <citation type="journal article" date="2014" name="Front. Microbiol.">
        <title>High frequency of phylogenetically diverse reductive dehalogenase-homologous genes in deep subseafloor sedimentary metagenomes.</title>
        <authorList>
            <person name="Kawai M."/>
            <person name="Futagami T."/>
            <person name="Toyoda A."/>
            <person name="Takaki Y."/>
            <person name="Nishi S."/>
            <person name="Hori S."/>
            <person name="Arai W."/>
            <person name="Tsubouchi T."/>
            <person name="Morono Y."/>
            <person name="Uchiyama I."/>
            <person name="Ito T."/>
            <person name="Fujiyama A."/>
            <person name="Inagaki F."/>
            <person name="Takami H."/>
        </authorList>
    </citation>
    <scope>NUCLEOTIDE SEQUENCE</scope>
    <source>
        <strain evidence="2">Expedition CK06-06</strain>
    </source>
</reference>
<accession>X1SMT1</accession>
<feature type="region of interest" description="Disordered" evidence="1">
    <location>
        <begin position="1"/>
        <end position="33"/>
    </location>
</feature>
<dbReference type="EMBL" id="BARW01015404">
    <property type="protein sequence ID" value="GAI94377.1"/>
    <property type="molecule type" value="Genomic_DNA"/>
</dbReference>
<protein>
    <submittedName>
        <fullName evidence="2">Uncharacterized protein</fullName>
    </submittedName>
</protein>
<dbReference type="AlphaFoldDB" id="X1SMT1"/>
<feature type="non-terminal residue" evidence="2">
    <location>
        <position position="33"/>
    </location>
</feature>
<comment type="caution">
    <text evidence="2">The sequence shown here is derived from an EMBL/GenBank/DDBJ whole genome shotgun (WGS) entry which is preliminary data.</text>
</comment>
<gene>
    <name evidence="2" type="ORF">S12H4_27048</name>
</gene>
<sequence>MTTTNPVSNSDQWNYVSNTSATSKTTGNSTLGK</sequence>
<proteinExistence type="predicted"/>
<evidence type="ECO:0000313" key="2">
    <source>
        <dbReference type="EMBL" id="GAI94377.1"/>
    </source>
</evidence>
<organism evidence="2">
    <name type="scientific">marine sediment metagenome</name>
    <dbReference type="NCBI Taxonomy" id="412755"/>
    <lineage>
        <taxon>unclassified sequences</taxon>
        <taxon>metagenomes</taxon>
        <taxon>ecological metagenomes</taxon>
    </lineage>
</organism>
<evidence type="ECO:0000256" key="1">
    <source>
        <dbReference type="SAM" id="MobiDB-lite"/>
    </source>
</evidence>